<organism evidence="1">
    <name type="scientific">marine sediment metagenome</name>
    <dbReference type="NCBI Taxonomy" id="412755"/>
    <lineage>
        <taxon>unclassified sequences</taxon>
        <taxon>metagenomes</taxon>
        <taxon>ecological metagenomes</taxon>
    </lineage>
</organism>
<comment type="caution">
    <text evidence="1">The sequence shown here is derived from an EMBL/GenBank/DDBJ whole genome shotgun (WGS) entry which is preliminary data.</text>
</comment>
<sequence length="165" mass="19300">MICRDIEYNESPPFYSYLLKDVCFSGLKYYAHAFDKRNIDKCNLADHISLTSVHLSKNNNVFQGLPIPPKLRKNISLLKEPHSHWILSYHDLDELALFVLFPSEPNTEPADLVKADRDLGRLKYEETELKTHPHSFVVDRLYIWPHKIFITKVHLGRLLSITIEE</sequence>
<proteinExistence type="predicted"/>
<protein>
    <submittedName>
        <fullName evidence="1">Uncharacterized protein</fullName>
    </submittedName>
</protein>
<dbReference type="AlphaFoldDB" id="A0A0F9D3Q8"/>
<gene>
    <name evidence="1" type="ORF">LCGC14_2247860</name>
</gene>
<reference evidence="1" key="1">
    <citation type="journal article" date="2015" name="Nature">
        <title>Complex archaea that bridge the gap between prokaryotes and eukaryotes.</title>
        <authorList>
            <person name="Spang A."/>
            <person name="Saw J.H."/>
            <person name="Jorgensen S.L."/>
            <person name="Zaremba-Niedzwiedzka K."/>
            <person name="Martijn J."/>
            <person name="Lind A.E."/>
            <person name="van Eijk R."/>
            <person name="Schleper C."/>
            <person name="Guy L."/>
            <person name="Ettema T.J."/>
        </authorList>
    </citation>
    <scope>NUCLEOTIDE SEQUENCE</scope>
</reference>
<dbReference type="EMBL" id="LAZR01030579">
    <property type="protein sequence ID" value="KKL56194.1"/>
    <property type="molecule type" value="Genomic_DNA"/>
</dbReference>
<accession>A0A0F9D3Q8</accession>
<evidence type="ECO:0000313" key="1">
    <source>
        <dbReference type="EMBL" id="KKL56194.1"/>
    </source>
</evidence>
<name>A0A0F9D3Q8_9ZZZZ</name>